<dbReference type="AlphaFoldDB" id="A0A3D6BNV8"/>
<dbReference type="SUPFAM" id="SSF52402">
    <property type="entry name" value="Adenine nucleotide alpha hydrolases-like"/>
    <property type="match status" value="1"/>
</dbReference>
<evidence type="ECO:0000313" key="3">
    <source>
        <dbReference type="Proteomes" id="UP000263268"/>
    </source>
</evidence>
<dbReference type="InterPro" id="IPR014729">
    <property type="entry name" value="Rossmann-like_a/b/a_fold"/>
</dbReference>
<comment type="caution">
    <text evidence="2">The sequence shown here is derived from an EMBL/GenBank/DDBJ whole genome shotgun (WGS) entry which is preliminary data.</text>
</comment>
<protein>
    <submittedName>
        <fullName evidence="2">Universal stress protein</fullName>
    </submittedName>
</protein>
<sequence>MKNIIIPVDFSQQSEFALQTGAILAKKHDATLHVLHMLELSDALISISSNESKNEMLFMLSLAKK</sequence>
<name>A0A3D6BNV8_9FLAO</name>
<evidence type="ECO:0000313" key="2">
    <source>
        <dbReference type="EMBL" id="HCY80931.1"/>
    </source>
</evidence>
<gene>
    <name evidence="2" type="ORF">DHV22_04645</name>
</gene>
<dbReference type="InterPro" id="IPR006016">
    <property type="entry name" value="UspA"/>
</dbReference>
<accession>A0A3D6BNV8</accession>
<feature type="domain" description="UspA" evidence="1">
    <location>
        <begin position="1"/>
        <end position="57"/>
    </location>
</feature>
<proteinExistence type="predicted"/>
<organism evidence="2 3">
    <name type="scientific">Xanthomarina gelatinilytica</name>
    <dbReference type="NCBI Taxonomy" id="1137281"/>
    <lineage>
        <taxon>Bacteria</taxon>
        <taxon>Pseudomonadati</taxon>
        <taxon>Bacteroidota</taxon>
        <taxon>Flavobacteriia</taxon>
        <taxon>Flavobacteriales</taxon>
        <taxon>Flavobacteriaceae</taxon>
        <taxon>Xanthomarina</taxon>
    </lineage>
</organism>
<feature type="non-terminal residue" evidence="2">
    <location>
        <position position="65"/>
    </location>
</feature>
<dbReference type="Pfam" id="PF00582">
    <property type="entry name" value="Usp"/>
    <property type="match status" value="1"/>
</dbReference>
<dbReference type="CDD" id="cd00293">
    <property type="entry name" value="USP-like"/>
    <property type="match status" value="1"/>
</dbReference>
<dbReference type="EMBL" id="DPRK01000079">
    <property type="protein sequence ID" value="HCY80931.1"/>
    <property type="molecule type" value="Genomic_DNA"/>
</dbReference>
<dbReference type="Gene3D" id="3.40.50.620">
    <property type="entry name" value="HUPs"/>
    <property type="match status" value="1"/>
</dbReference>
<dbReference type="Proteomes" id="UP000263268">
    <property type="component" value="Unassembled WGS sequence"/>
</dbReference>
<evidence type="ECO:0000259" key="1">
    <source>
        <dbReference type="Pfam" id="PF00582"/>
    </source>
</evidence>
<reference evidence="2 3" key="1">
    <citation type="journal article" date="2018" name="Nat. Biotechnol.">
        <title>A standardized bacterial taxonomy based on genome phylogeny substantially revises the tree of life.</title>
        <authorList>
            <person name="Parks D.H."/>
            <person name="Chuvochina M."/>
            <person name="Waite D.W."/>
            <person name="Rinke C."/>
            <person name="Skarshewski A."/>
            <person name="Chaumeil P.A."/>
            <person name="Hugenholtz P."/>
        </authorList>
    </citation>
    <scope>NUCLEOTIDE SEQUENCE [LARGE SCALE GENOMIC DNA]</scope>
    <source>
        <strain evidence="2">UBA10227</strain>
    </source>
</reference>